<comment type="caution">
    <text evidence="3">The sequence shown here is derived from an EMBL/GenBank/DDBJ whole genome shotgun (WGS) entry which is preliminary data.</text>
</comment>
<dbReference type="InterPro" id="IPR000246">
    <property type="entry name" value="Peptidase_T2"/>
</dbReference>
<evidence type="ECO:0000313" key="3">
    <source>
        <dbReference type="EMBL" id="CAJ0946770.1"/>
    </source>
</evidence>
<evidence type="ECO:0000313" key="4">
    <source>
        <dbReference type="Proteomes" id="UP001176940"/>
    </source>
</evidence>
<sequence length="106" mass="10972">MEGGGSPVLYVLAAQLCAVYSESQLPLVVNTWPFHSATQAAWKALAAGGSPLDAVEKGCAQCEVDQCDGTVGYGGSPDESGENNTRCNDHERKHNGGGCGSQSEKN</sequence>
<evidence type="ECO:0000256" key="2">
    <source>
        <dbReference type="SAM" id="MobiDB-lite"/>
    </source>
</evidence>
<evidence type="ECO:0000256" key="1">
    <source>
        <dbReference type="ARBA" id="ARBA00010872"/>
    </source>
</evidence>
<reference evidence="3" key="1">
    <citation type="submission" date="2023-07" db="EMBL/GenBank/DDBJ databases">
        <authorList>
            <person name="Stuckert A."/>
        </authorList>
    </citation>
    <scope>NUCLEOTIDE SEQUENCE</scope>
</reference>
<gene>
    <name evidence="3" type="ORF">RIMI_LOCUS11412897</name>
</gene>
<keyword evidence="4" id="KW-1185">Reference proteome</keyword>
<dbReference type="InterPro" id="IPR029055">
    <property type="entry name" value="Ntn_hydrolases_N"/>
</dbReference>
<dbReference type="EMBL" id="CAUEEQ010025778">
    <property type="protein sequence ID" value="CAJ0946770.1"/>
    <property type="molecule type" value="Genomic_DNA"/>
</dbReference>
<proteinExistence type="inferred from homology"/>
<dbReference type="SUPFAM" id="SSF56235">
    <property type="entry name" value="N-terminal nucleophile aminohydrolases (Ntn hydrolases)"/>
    <property type="match status" value="1"/>
</dbReference>
<accession>A0ABN9LNU6</accession>
<dbReference type="Proteomes" id="UP001176940">
    <property type="component" value="Unassembled WGS sequence"/>
</dbReference>
<name>A0ABN9LNU6_9NEOB</name>
<protein>
    <submittedName>
        <fullName evidence="3">Uncharacterized protein</fullName>
    </submittedName>
</protein>
<comment type="similarity">
    <text evidence="1">Belongs to the Ntn-hydrolase family.</text>
</comment>
<organism evidence="3 4">
    <name type="scientific">Ranitomeya imitator</name>
    <name type="common">mimic poison frog</name>
    <dbReference type="NCBI Taxonomy" id="111125"/>
    <lineage>
        <taxon>Eukaryota</taxon>
        <taxon>Metazoa</taxon>
        <taxon>Chordata</taxon>
        <taxon>Craniata</taxon>
        <taxon>Vertebrata</taxon>
        <taxon>Euteleostomi</taxon>
        <taxon>Amphibia</taxon>
        <taxon>Batrachia</taxon>
        <taxon>Anura</taxon>
        <taxon>Neobatrachia</taxon>
        <taxon>Hyloidea</taxon>
        <taxon>Dendrobatidae</taxon>
        <taxon>Dendrobatinae</taxon>
        <taxon>Ranitomeya</taxon>
    </lineage>
</organism>
<feature type="region of interest" description="Disordered" evidence="2">
    <location>
        <begin position="72"/>
        <end position="106"/>
    </location>
</feature>
<dbReference type="Pfam" id="PF01112">
    <property type="entry name" value="Asparaginase_2"/>
    <property type="match status" value="1"/>
</dbReference>